<keyword evidence="5" id="KW-0238">DNA-binding</keyword>
<dbReference type="AlphaFoldDB" id="A0A6L6GAS8"/>
<dbReference type="SUPFAM" id="SSF46785">
    <property type="entry name" value="Winged helix' DNA-binding domain"/>
    <property type="match status" value="1"/>
</dbReference>
<keyword evidence="3 5" id="KW-0067">ATP-binding</keyword>
<dbReference type="NCBIfam" id="TIGR00121">
    <property type="entry name" value="birA_ligase"/>
    <property type="match status" value="1"/>
</dbReference>
<evidence type="ECO:0000259" key="7">
    <source>
        <dbReference type="Pfam" id="PF03099"/>
    </source>
</evidence>
<dbReference type="PANTHER" id="PTHR12835">
    <property type="entry name" value="BIOTIN PROTEIN LIGASE"/>
    <property type="match status" value="1"/>
</dbReference>
<evidence type="ECO:0000259" key="8">
    <source>
        <dbReference type="Pfam" id="PF08279"/>
    </source>
</evidence>
<reference evidence="9 10" key="1">
    <citation type="submission" date="2019-11" db="EMBL/GenBank/DDBJ databases">
        <title>Streptococcus uberis isolated from clinical mastitis cases on a southeastern Queensland dairy.</title>
        <authorList>
            <person name="Workentine M.L."/>
            <person name="Price R."/>
            <person name="Olchowy T."/>
        </authorList>
    </citation>
    <scope>NUCLEOTIDE SEQUENCE [LARGE SCALE GENOMIC DNA]</scope>
    <source>
        <strain evidence="9 10">OLC4459-A17</strain>
    </source>
</reference>
<organism evidence="9 10">
    <name type="scientific">Streptococcus uberis</name>
    <dbReference type="NCBI Taxonomy" id="1349"/>
    <lineage>
        <taxon>Bacteria</taxon>
        <taxon>Bacillati</taxon>
        <taxon>Bacillota</taxon>
        <taxon>Bacilli</taxon>
        <taxon>Lactobacillales</taxon>
        <taxon>Streptococcaceae</taxon>
        <taxon>Streptococcus</taxon>
    </lineage>
</organism>
<dbReference type="InterPro" id="IPR013196">
    <property type="entry name" value="HTH_11"/>
</dbReference>
<keyword evidence="1 5" id="KW-0436">Ligase</keyword>
<dbReference type="InterPro" id="IPR045864">
    <property type="entry name" value="aa-tRNA-synth_II/BPL/LPL"/>
</dbReference>
<dbReference type="InterPro" id="IPR036388">
    <property type="entry name" value="WH-like_DNA-bd_sf"/>
</dbReference>
<dbReference type="SUPFAM" id="SSF50037">
    <property type="entry name" value="C-terminal domain of transcriptional repressors"/>
    <property type="match status" value="1"/>
</dbReference>
<feature type="DNA-binding region" description="H-T-H motif" evidence="5">
    <location>
        <begin position="20"/>
        <end position="39"/>
    </location>
</feature>
<evidence type="ECO:0000256" key="5">
    <source>
        <dbReference type="HAMAP-Rule" id="MF_00978"/>
    </source>
</evidence>
<dbReference type="InterPro" id="IPR003142">
    <property type="entry name" value="BPL_C"/>
</dbReference>
<dbReference type="CDD" id="cd16442">
    <property type="entry name" value="BPL"/>
    <property type="match status" value="1"/>
</dbReference>
<dbReference type="Proteomes" id="UP000483839">
    <property type="component" value="Unassembled WGS sequence"/>
</dbReference>
<evidence type="ECO:0000256" key="3">
    <source>
        <dbReference type="ARBA" id="ARBA00022840"/>
    </source>
</evidence>
<accession>A0A6L6GAS8</accession>
<dbReference type="InterPro" id="IPR030855">
    <property type="entry name" value="Bifunct_BirA"/>
</dbReference>
<dbReference type="GO" id="GO:0004077">
    <property type="term" value="F:biotin--[biotin carboxyl-carrier protein] ligase activity"/>
    <property type="evidence" value="ECO:0007669"/>
    <property type="project" value="UniProtKB-UniRule"/>
</dbReference>
<dbReference type="Pfam" id="PF02237">
    <property type="entry name" value="BPL_C"/>
    <property type="match status" value="1"/>
</dbReference>
<evidence type="ECO:0000259" key="6">
    <source>
        <dbReference type="Pfam" id="PF02237"/>
    </source>
</evidence>
<dbReference type="GO" id="GO:0016740">
    <property type="term" value="F:transferase activity"/>
    <property type="evidence" value="ECO:0007669"/>
    <property type="project" value="UniProtKB-ARBA"/>
</dbReference>
<feature type="domain" description="BPL/LPL catalytic" evidence="7">
    <location>
        <begin position="91"/>
        <end position="207"/>
    </location>
</feature>
<evidence type="ECO:0000256" key="2">
    <source>
        <dbReference type="ARBA" id="ARBA00022741"/>
    </source>
</evidence>
<evidence type="ECO:0000256" key="1">
    <source>
        <dbReference type="ARBA" id="ARBA00022598"/>
    </source>
</evidence>
<keyword evidence="5" id="KW-0804">Transcription</keyword>
<dbReference type="EC" id="6.3.4.15" evidence="5"/>
<evidence type="ECO:0000256" key="4">
    <source>
        <dbReference type="ARBA" id="ARBA00023267"/>
    </source>
</evidence>
<protein>
    <recommendedName>
        <fullName evidence="5">Bifunctional ligase/repressor BirA</fullName>
    </recommendedName>
    <alternativeName>
        <fullName evidence="5">Biotin--[acetyl-CoA-carboxylase] ligase</fullName>
        <ecNumber evidence="5">6.3.4.15</ecNumber>
    </alternativeName>
    <alternativeName>
        <fullName evidence="5">Biotin--protein ligase</fullName>
    </alternativeName>
    <alternativeName>
        <fullName evidence="5">Biotin-[acetyl-CoA carboxylase] synthetase</fullName>
    </alternativeName>
</protein>
<dbReference type="RefSeq" id="WP_154617741.1">
    <property type="nucleotide sequence ID" value="NZ_JADFBG010000005.1"/>
</dbReference>
<dbReference type="GO" id="GO:0005737">
    <property type="term" value="C:cytoplasm"/>
    <property type="evidence" value="ECO:0007669"/>
    <property type="project" value="TreeGrafter"/>
</dbReference>
<proteinExistence type="inferred from homology"/>
<feature type="binding site" evidence="5">
    <location>
        <position position="180"/>
    </location>
    <ligand>
        <name>biotin</name>
        <dbReference type="ChEBI" id="CHEBI:57586"/>
    </ligand>
</feature>
<evidence type="ECO:0000313" key="9">
    <source>
        <dbReference type="EMBL" id="MTD02453.1"/>
    </source>
</evidence>
<feature type="domain" description="Biotin protein ligase C-terminal" evidence="6">
    <location>
        <begin position="263"/>
        <end position="308"/>
    </location>
</feature>
<dbReference type="InterPro" id="IPR004143">
    <property type="entry name" value="BPL_LPL_catalytic"/>
</dbReference>
<keyword evidence="5" id="KW-0678">Repressor</keyword>
<dbReference type="PANTHER" id="PTHR12835:SF5">
    <property type="entry name" value="BIOTIN--PROTEIN LIGASE"/>
    <property type="match status" value="1"/>
</dbReference>
<dbReference type="EMBL" id="WLXI01000062">
    <property type="protein sequence ID" value="MTD02453.1"/>
    <property type="molecule type" value="Genomic_DNA"/>
</dbReference>
<name>A0A6L6GAS8_STRUB</name>
<comment type="similarity">
    <text evidence="5">Belongs to the biotin--protein ligase family.</text>
</comment>
<dbReference type="GO" id="GO:0005524">
    <property type="term" value="F:ATP binding"/>
    <property type="evidence" value="ECO:0007669"/>
    <property type="project" value="UniProtKB-UniRule"/>
</dbReference>
<comment type="catalytic activity">
    <reaction evidence="5">
        <text>biotin + L-lysyl-[protein] + ATP = N(6)-biotinyl-L-lysyl-[protein] + AMP + diphosphate + H(+)</text>
        <dbReference type="Rhea" id="RHEA:11756"/>
        <dbReference type="Rhea" id="RHEA-COMP:9752"/>
        <dbReference type="Rhea" id="RHEA-COMP:10505"/>
        <dbReference type="ChEBI" id="CHEBI:15378"/>
        <dbReference type="ChEBI" id="CHEBI:29969"/>
        <dbReference type="ChEBI" id="CHEBI:30616"/>
        <dbReference type="ChEBI" id="CHEBI:33019"/>
        <dbReference type="ChEBI" id="CHEBI:57586"/>
        <dbReference type="ChEBI" id="CHEBI:83144"/>
        <dbReference type="ChEBI" id="CHEBI:456215"/>
        <dbReference type="EC" id="6.3.4.15"/>
    </reaction>
</comment>
<dbReference type="Gene3D" id="1.10.10.10">
    <property type="entry name" value="Winged helix-like DNA-binding domain superfamily/Winged helix DNA-binding domain"/>
    <property type="match status" value="1"/>
</dbReference>
<keyword evidence="2 5" id="KW-0547">Nucleotide-binding</keyword>
<dbReference type="Pfam" id="PF08279">
    <property type="entry name" value="HTH_11"/>
    <property type="match status" value="1"/>
</dbReference>
<dbReference type="Pfam" id="PF03099">
    <property type="entry name" value="BPL_LplA_LipB"/>
    <property type="match status" value="1"/>
</dbReference>
<dbReference type="InterPro" id="IPR036390">
    <property type="entry name" value="WH_DNA-bd_sf"/>
</dbReference>
<feature type="binding site" evidence="5">
    <location>
        <position position="109"/>
    </location>
    <ligand>
        <name>biotin</name>
        <dbReference type="ChEBI" id="CHEBI:57586"/>
    </ligand>
</feature>
<evidence type="ECO:0000313" key="10">
    <source>
        <dbReference type="Proteomes" id="UP000483839"/>
    </source>
</evidence>
<dbReference type="InterPro" id="IPR008988">
    <property type="entry name" value="Transcriptional_repressor_C"/>
</dbReference>
<keyword evidence="4 5" id="KW-0092">Biotin</keyword>
<comment type="caution">
    <text evidence="9">The sequence shown here is derived from an EMBL/GenBank/DDBJ whole genome shotgun (WGS) entry which is preliminary data.</text>
</comment>
<feature type="domain" description="Helix-turn-helix type 11" evidence="8">
    <location>
        <begin position="7"/>
        <end position="57"/>
    </location>
</feature>
<comment type="caution">
    <text evidence="5">Lacks conserved residue(s) required for the propagation of feature annotation.</text>
</comment>
<sequence length="311" mass="34743">MKTTEIIYDILSQHSSGISGEAIAKQLNISRTSVWKAIKSIESQGLVIESSKQNGYRLLEGDLLIPEIIEKALQIQVSYNEKSISTQKDAKENILTNPKTPQLYLAPKQEMAKGRMNRPFFTSENGGIYMSLHLKPNVHYSDLEPFTMMAASSITKAISRLTGIDTQIKWVNDIYLGQKKIAGIITEAITSVETGLITDVIIGIGLNFFIKDFPDDLNSKAGSLFSVQPTVTRNQLIIEIWKLFTEIPVKDHIKVYKDKSLVLNRQVTFMENDTLISGKAIAITDEGHLVIRLESGQEKILRSGEISLSSW</sequence>
<dbReference type="SUPFAM" id="SSF55681">
    <property type="entry name" value="Class II aaRS and biotin synthetases"/>
    <property type="match status" value="1"/>
</dbReference>
<comment type="function">
    <text evidence="5">Acts both as a biotin--[acetyl-CoA-carboxylase] ligase and a repressor.</text>
</comment>
<dbReference type="GO" id="GO:0003677">
    <property type="term" value="F:DNA binding"/>
    <property type="evidence" value="ECO:0007669"/>
    <property type="project" value="UniProtKB-UniRule"/>
</dbReference>
<dbReference type="GO" id="GO:0006355">
    <property type="term" value="P:regulation of DNA-templated transcription"/>
    <property type="evidence" value="ECO:0007669"/>
    <property type="project" value="UniProtKB-UniRule"/>
</dbReference>
<dbReference type="Gene3D" id="3.30.930.10">
    <property type="entry name" value="Bira Bifunctional Protein, Domain 2"/>
    <property type="match status" value="1"/>
</dbReference>
<keyword evidence="5" id="KW-0805">Transcription regulation</keyword>
<dbReference type="GO" id="GO:0009249">
    <property type="term" value="P:protein lipoylation"/>
    <property type="evidence" value="ECO:0007669"/>
    <property type="project" value="UniProtKB-ARBA"/>
</dbReference>
<dbReference type="Gene3D" id="2.30.30.100">
    <property type="match status" value="1"/>
</dbReference>
<dbReference type="InterPro" id="IPR004408">
    <property type="entry name" value="Biotin_CoA_COase_ligase"/>
</dbReference>
<dbReference type="NCBIfam" id="NF008846">
    <property type="entry name" value="PRK11886.1-1"/>
    <property type="match status" value="1"/>
</dbReference>
<dbReference type="HAMAP" id="MF_00978">
    <property type="entry name" value="Bifunct_BirA"/>
    <property type="match status" value="1"/>
</dbReference>
<gene>
    <name evidence="5 9" type="primary">birA</name>
    <name evidence="9" type="ORF">GKS16_09255</name>
</gene>